<proteinExistence type="predicted"/>
<feature type="region of interest" description="Disordered" evidence="2">
    <location>
        <begin position="602"/>
        <end position="625"/>
    </location>
</feature>
<reference evidence="4 5" key="1">
    <citation type="submission" date="2018-09" db="EMBL/GenBank/DDBJ databases">
        <title>Genomic investigation of the strawberry pathogen Phytophthora fragariae indicates pathogenicity is determined by transcriptional variation in three key races.</title>
        <authorList>
            <person name="Adams T.M."/>
            <person name="Armitage A.D."/>
            <person name="Sobczyk M.K."/>
            <person name="Bates H.J."/>
            <person name="Dunwell J.M."/>
            <person name="Nellist C.F."/>
            <person name="Harrison R.J."/>
        </authorList>
    </citation>
    <scope>NUCLEOTIDE SEQUENCE [LARGE SCALE GENOMIC DNA]</scope>
    <source>
        <strain evidence="4 5">BC-23</strain>
    </source>
</reference>
<comment type="caution">
    <text evidence="4">The sequence shown here is derived from an EMBL/GenBank/DDBJ whole genome shotgun (WGS) entry which is preliminary data.</text>
</comment>
<evidence type="ECO:0000313" key="5">
    <source>
        <dbReference type="Proteomes" id="UP000476176"/>
    </source>
</evidence>
<dbReference type="AlphaFoldDB" id="A0A6G0NQU1"/>
<dbReference type="Pfam" id="PF03184">
    <property type="entry name" value="DDE_1"/>
    <property type="match status" value="2"/>
</dbReference>
<accession>A0A6G0NQU1</accession>
<dbReference type="PROSITE" id="PS51253">
    <property type="entry name" value="HTH_CENPB"/>
    <property type="match status" value="1"/>
</dbReference>
<dbReference type="Gene3D" id="1.10.10.60">
    <property type="entry name" value="Homeodomain-like"/>
    <property type="match status" value="1"/>
</dbReference>
<dbReference type="Pfam" id="PF03221">
    <property type="entry name" value="HTH_Tnp_Tc5"/>
    <property type="match status" value="1"/>
</dbReference>
<evidence type="ECO:0000256" key="2">
    <source>
        <dbReference type="SAM" id="MobiDB-lite"/>
    </source>
</evidence>
<keyword evidence="1" id="KW-0238">DNA-binding</keyword>
<dbReference type="SUPFAM" id="SSF46689">
    <property type="entry name" value="Homeodomain-like"/>
    <property type="match status" value="1"/>
</dbReference>
<dbReference type="PANTHER" id="PTHR19303">
    <property type="entry name" value="TRANSPOSON"/>
    <property type="match status" value="1"/>
</dbReference>
<dbReference type="SMART" id="SM00674">
    <property type="entry name" value="CENPB"/>
    <property type="match status" value="1"/>
</dbReference>
<gene>
    <name evidence="4" type="ORF">PF004_g13891</name>
</gene>
<dbReference type="InterPro" id="IPR004875">
    <property type="entry name" value="DDE_SF_endonuclease_dom"/>
</dbReference>
<sequence length="625" mass="69074">MGPSKRKRGAGSGPRLNDVQRLEIIQRHRSVSAPVSLRQLARNFGVDEKTIRRVVAASADIEARVSSSAVLQNRANVHRRPAPRFPQLEKALAAWIDARERARVDISPSIVIDKAKLVAREMGISPEDFKASWGWYDKFSKRYGLQSVFVGKKEEMGTVATGNGNKIQSLQELHRIMGAYDPEWVFSVEESSLFYDALPFAVLGEGERRNRVTLVLSCNSTGRLTLPICMVGREKWPMEVFSNFPVKYLTQDRAWLDRPTFGSWYSTVFVPFVRDRTSKQVILLVDGERPGHQGDFEDDGIRLVFLPPPVKSTKVSFGSANAKALNVDVKTWWSRPLQMGVVAALKAEYKYLLVQSALSYHNYPQEVKEALKAGEQRGGGNIGGVHFGHAPTLLDAARLLAQAWSQVPADLLENCFARANMVPPSKLLGAPSPPGASQEQLELVRSHRDNIASKIEGMLISSSFRAHAWTTMGGQNPSVNVRDQVRAFLLLDEDNSAELQQQLQREISEALTDSVSLVPTSVQSPSVTETIMSTPEIKPDLALRVRGLLLGITDVASQLRLLPRTGADAEKLAPLQLEGCIAAADQIRHCVQAFDRTLRSESTSSEQLQVQKSPPNEIWGDGSVV</sequence>
<dbReference type="EMBL" id="QXGC01000866">
    <property type="protein sequence ID" value="KAE9218347.1"/>
    <property type="molecule type" value="Genomic_DNA"/>
</dbReference>
<name>A0A6G0NQU1_9STRA</name>
<protein>
    <recommendedName>
        <fullName evidence="3">HTH CENPB-type domain-containing protein</fullName>
    </recommendedName>
</protein>
<dbReference type="GO" id="GO:0005634">
    <property type="term" value="C:nucleus"/>
    <property type="evidence" value="ECO:0007669"/>
    <property type="project" value="TreeGrafter"/>
</dbReference>
<dbReference type="InterPro" id="IPR050863">
    <property type="entry name" value="CenT-Element_Derived"/>
</dbReference>
<dbReference type="Proteomes" id="UP000476176">
    <property type="component" value="Unassembled WGS sequence"/>
</dbReference>
<dbReference type="GO" id="GO:0003677">
    <property type="term" value="F:DNA binding"/>
    <property type="evidence" value="ECO:0007669"/>
    <property type="project" value="UniProtKB-KW"/>
</dbReference>
<organism evidence="4 5">
    <name type="scientific">Phytophthora fragariae</name>
    <dbReference type="NCBI Taxonomy" id="53985"/>
    <lineage>
        <taxon>Eukaryota</taxon>
        <taxon>Sar</taxon>
        <taxon>Stramenopiles</taxon>
        <taxon>Oomycota</taxon>
        <taxon>Peronosporomycetes</taxon>
        <taxon>Peronosporales</taxon>
        <taxon>Peronosporaceae</taxon>
        <taxon>Phytophthora</taxon>
    </lineage>
</organism>
<dbReference type="InterPro" id="IPR009057">
    <property type="entry name" value="Homeodomain-like_sf"/>
</dbReference>
<feature type="compositionally biased region" description="Polar residues" evidence="2">
    <location>
        <begin position="602"/>
        <end position="614"/>
    </location>
</feature>
<dbReference type="PANTHER" id="PTHR19303:SF73">
    <property type="entry name" value="PROTEIN PDC2"/>
    <property type="match status" value="1"/>
</dbReference>
<evidence type="ECO:0000256" key="1">
    <source>
        <dbReference type="ARBA" id="ARBA00023125"/>
    </source>
</evidence>
<evidence type="ECO:0000259" key="3">
    <source>
        <dbReference type="PROSITE" id="PS51253"/>
    </source>
</evidence>
<dbReference type="InterPro" id="IPR006600">
    <property type="entry name" value="HTH_CenpB_DNA-bd_dom"/>
</dbReference>
<feature type="domain" description="HTH CENPB-type" evidence="3">
    <location>
        <begin position="76"/>
        <end position="149"/>
    </location>
</feature>
<evidence type="ECO:0000313" key="4">
    <source>
        <dbReference type="EMBL" id="KAE9218347.1"/>
    </source>
</evidence>